<dbReference type="PANTHER" id="PTHR11061:SF49">
    <property type="entry name" value="23S RRNA (URACIL(1939)-C(5))-METHYLTRANSFERASE RLMD"/>
    <property type="match status" value="1"/>
</dbReference>
<evidence type="ECO:0000256" key="2">
    <source>
        <dbReference type="ARBA" id="ARBA00022552"/>
    </source>
</evidence>
<dbReference type="HAMAP" id="MF_01010">
    <property type="entry name" value="23SrRNA_methyltr_RlmD"/>
    <property type="match status" value="1"/>
</dbReference>
<dbReference type="CDD" id="cd02440">
    <property type="entry name" value="AdoMet_MTases"/>
    <property type="match status" value="1"/>
</dbReference>
<feature type="binding site" evidence="9">
    <location>
        <position position="309"/>
    </location>
    <ligand>
        <name>S-adenosyl-L-methionine</name>
        <dbReference type="ChEBI" id="CHEBI:59789"/>
    </ligand>
</feature>
<dbReference type="Pfam" id="PF05958">
    <property type="entry name" value="tRNA_U5-meth_tr"/>
    <property type="match status" value="1"/>
</dbReference>
<feature type="binding site" evidence="9 10">
    <location>
        <position position="373"/>
    </location>
    <ligand>
        <name>S-adenosyl-L-methionine</name>
        <dbReference type="ChEBI" id="CHEBI:59789"/>
    </ligand>
</feature>
<feature type="domain" description="TRAM" evidence="12">
    <location>
        <begin position="12"/>
        <end position="70"/>
    </location>
</feature>
<dbReference type="InterPro" id="IPR029063">
    <property type="entry name" value="SAM-dependent_MTases_sf"/>
</dbReference>
<evidence type="ECO:0000256" key="9">
    <source>
        <dbReference type="HAMAP-Rule" id="MF_01010"/>
    </source>
</evidence>
<evidence type="ECO:0000256" key="8">
    <source>
        <dbReference type="ARBA" id="ARBA00023014"/>
    </source>
</evidence>
<sequence length="444" mass="48906">MAQIFKPQRKPKAQVAKQARVRIDELDHQGQGVARAHQPVLFVEGALPGELCDVTITRQASGVAFGKAKKLIETSPQRVSPFCPHVEQCGGCQTQHVESSALQQTRQRAIGELIRRSTGKAPQWAETLSGEEQGYRRKARLAIDNQHKDQFRIGFRAANSKQVVSIEQCPVLVTRLQAIFPAVVSCVSSLKGKKALGHVTLLAGDEQIQLCLRIIRELPAQDLQNLQTLASEHNLQLVLQRDDAQFECINGDSTLVHYAPKEGISLAIGADDFVQVNGVLNQKMVTQALDWLTLNADDKVLDLFCGVGNFTLPIATQAGSVVGVEGADSMVQRAERNAERNQIENVRFVCADLESESWTKQADIRRCNKVLLDPARAGAQFAMQALSRIKPQRIVYVSCNPATFARDAGALTKQGYRLEKISLIDMFPGTAHSELMALFIPNRE</sequence>
<accession>A0ABW1XIN7</accession>
<keyword evidence="5 9" id="KW-0949">S-adenosyl-L-methionine</keyword>
<feature type="binding site" evidence="9">
    <location>
        <position position="169"/>
    </location>
    <ligand>
        <name>[4Fe-4S] cluster</name>
        <dbReference type="ChEBI" id="CHEBI:49883"/>
    </ligand>
</feature>
<dbReference type="InterPro" id="IPR012340">
    <property type="entry name" value="NA-bd_OB-fold"/>
</dbReference>
<keyword evidence="7 9" id="KW-0408">Iron</keyword>
<evidence type="ECO:0000256" key="10">
    <source>
        <dbReference type="PROSITE-ProRule" id="PRU01024"/>
    </source>
</evidence>
<dbReference type="PROSITE" id="PS51687">
    <property type="entry name" value="SAM_MT_RNA_M5U"/>
    <property type="match status" value="1"/>
</dbReference>
<gene>
    <name evidence="9 13" type="primary">rlmD</name>
    <name evidence="13" type="ORF">ACFP85_02420</name>
</gene>
<proteinExistence type="inferred from homology"/>
<protein>
    <recommendedName>
        <fullName evidence="9">23S rRNA (uracil(1939)-C(5))-methyltransferase RlmD</fullName>
        <ecNumber evidence="9">2.1.1.190</ecNumber>
    </recommendedName>
    <alternativeName>
        <fullName evidence="9">23S rRNA(m5U1939)-methyltransferase</fullName>
    </alternativeName>
</protein>
<dbReference type="NCBIfam" id="NF009639">
    <property type="entry name" value="PRK13168.1"/>
    <property type="match status" value="1"/>
</dbReference>
<dbReference type="InterPro" id="IPR030390">
    <property type="entry name" value="MeTrfase_TrmA_AS"/>
</dbReference>
<dbReference type="PANTHER" id="PTHR11061">
    <property type="entry name" value="RNA M5U METHYLTRANSFERASE"/>
    <property type="match status" value="1"/>
</dbReference>
<feature type="active site" description="Nucleophile" evidence="9 10">
    <location>
        <position position="399"/>
    </location>
</feature>
<evidence type="ECO:0000256" key="5">
    <source>
        <dbReference type="ARBA" id="ARBA00022691"/>
    </source>
</evidence>
<dbReference type="EMBL" id="JBHSUS010000001">
    <property type="protein sequence ID" value="MFC6439007.1"/>
    <property type="molecule type" value="Genomic_DNA"/>
</dbReference>
<dbReference type="Gene3D" id="2.40.50.140">
    <property type="entry name" value="Nucleic acid-binding proteins"/>
    <property type="match status" value="1"/>
</dbReference>
<reference evidence="14" key="1">
    <citation type="journal article" date="2019" name="Int. J. Syst. Evol. Microbiol.">
        <title>The Global Catalogue of Microorganisms (GCM) 10K type strain sequencing project: providing services to taxonomists for standard genome sequencing and annotation.</title>
        <authorList>
            <consortium name="The Broad Institute Genomics Platform"/>
            <consortium name="The Broad Institute Genome Sequencing Center for Infectious Disease"/>
            <person name="Wu L."/>
            <person name="Ma J."/>
        </authorList>
    </citation>
    <scope>NUCLEOTIDE SEQUENCE [LARGE SCALE GENOMIC DNA]</scope>
    <source>
        <strain evidence="14">CGMCC 1.16031</strain>
    </source>
</reference>
<dbReference type="GO" id="GO:0032259">
    <property type="term" value="P:methylation"/>
    <property type="evidence" value="ECO:0007669"/>
    <property type="project" value="UniProtKB-KW"/>
</dbReference>
<feature type="binding site" evidence="9">
    <location>
        <position position="89"/>
    </location>
    <ligand>
        <name>[4Fe-4S] cluster</name>
        <dbReference type="ChEBI" id="CHEBI:49883"/>
    </ligand>
</feature>
<keyword evidence="1 9" id="KW-0004">4Fe-4S</keyword>
<dbReference type="Proteomes" id="UP001596364">
    <property type="component" value="Unassembled WGS sequence"/>
</dbReference>
<evidence type="ECO:0000259" key="12">
    <source>
        <dbReference type="PROSITE" id="PS50926"/>
    </source>
</evidence>
<comment type="similarity">
    <text evidence="9">Belongs to the class I-like SAM-binding methyltransferase superfamily. RNA M5U methyltransferase family. RlmD subfamily.</text>
</comment>
<feature type="binding site" evidence="9">
    <location>
        <position position="92"/>
    </location>
    <ligand>
        <name>[4Fe-4S] cluster</name>
        <dbReference type="ChEBI" id="CHEBI:49883"/>
    </ligand>
</feature>
<name>A0ABW1XIN7_9ALTE</name>
<keyword evidence="14" id="KW-1185">Reference proteome</keyword>
<feature type="active site" evidence="11">
    <location>
        <position position="399"/>
    </location>
</feature>
<feature type="binding site" evidence="9">
    <location>
        <position position="352"/>
    </location>
    <ligand>
        <name>S-adenosyl-L-methionine</name>
        <dbReference type="ChEBI" id="CHEBI:59789"/>
    </ligand>
</feature>
<evidence type="ECO:0000256" key="1">
    <source>
        <dbReference type="ARBA" id="ARBA00022485"/>
    </source>
</evidence>
<dbReference type="Gene3D" id="3.40.50.150">
    <property type="entry name" value="Vaccinia Virus protein VP39"/>
    <property type="match status" value="1"/>
</dbReference>
<keyword evidence="4 9" id="KW-0808">Transferase</keyword>
<comment type="caution">
    <text evidence="13">The sequence shown here is derived from an EMBL/GenBank/DDBJ whole genome shotgun (WGS) entry which is preliminary data.</text>
</comment>
<evidence type="ECO:0000256" key="7">
    <source>
        <dbReference type="ARBA" id="ARBA00023004"/>
    </source>
</evidence>
<dbReference type="PROSITE" id="PS50926">
    <property type="entry name" value="TRAM"/>
    <property type="match status" value="1"/>
</dbReference>
<dbReference type="GO" id="GO:0008168">
    <property type="term" value="F:methyltransferase activity"/>
    <property type="evidence" value="ECO:0007669"/>
    <property type="project" value="UniProtKB-KW"/>
</dbReference>
<dbReference type="EC" id="2.1.1.190" evidence="9"/>
<feature type="binding site" evidence="9 10">
    <location>
        <position position="325"/>
    </location>
    <ligand>
        <name>S-adenosyl-L-methionine</name>
        <dbReference type="ChEBI" id="CHEBI:59789"/>
    </ligand>
</feature>
<evidence type="ECO:0000256" key="4">
    <source>
        <dbReference type="ARBA" id="ARBA00022679"/>
    </source>
</evidence>
<comment type="function">
    <text evidence="9">Catalyzes the formation of 5-methyl-uridine at position 1939 (m5U1939) in 23S rRNA.</text>
</comment>
<evidence type="ECO:0000256" key="6">
    <source>
        <dbReference type="ARBA" id="ARBA00022723"/>
    </source>
</evidence>
<evidence type="ECO:0000313" key="13">
    <source>
        <dbReference type="EMBL" id="MFC6439007.1"/>
    </source>
</evidence>
<keyword evidence="3 9" id="KW-0489">Methyltransferase</keyword>
<dbReference type="Gene3D" id="2.40.50.1070">
    <property type="match status" value="1"/>
</dbReference>
<feature type="binding site" evidence="9">
    <location>
        <position position="83"/>
    </location>
    <ligand>
        <name>[4Fe-4S] cluster</name>
        <dbReference type="ChEBI" id="CHEBI:49883"/>
    </ligand>
</feature>
<dbReference type="InterPro" id="IPR002792">
    <property type="entry name" value="TRAM_dom"/>
</dbReference>
<comment type="catalytic activity">
    <reaction evidence="9">
        <text>uridine(1939) in 23S rRNA + S-adenosyl-L-methionine = 5-methyluridine(1939) in 23S rRNA + S-adenosyl-L-homocysteine + H(+)</text>
        <dbReference type="Rhea" id="RHEA:42908"/>
        <dbReference type="Rhea" id="RHEA-COMP:10278"/>
        <dbReference type="Rhea" id="RHEA-COMP:10279"/>
        <dbReference type="ChEBI" id="CHEBI:15378"/>
        <dbReference type="ChEBI" id="CHEBI:57856"/>
        <dbReference type="ChEBI" id="CHEBI:59789"/>
        <dbReference type="ChEBI" id="CHEBI:65315"/>
        <dbReference type="ChEBI" id="CHEBI:74447"/>
        <dbReference type="EC" id="2.1.1.190"/>
    </reaction>
</comment>
<keyword evidence="6 9" id="KW-0479">Metal-binding</keyword>
<evidence type="ECO:0000256" key="11">
    <source>
        <dbReference type="PROSITE-ProRule" id="PRU10015"/>
    </source>
</evidence>
<dbReference type="InterPro" id="IPR001566">
    <property type="entry name" value="23S_rRNA_MeTrfase_RlmD"/>
</dbReference>
<dbReference type="Pfam" id="PF01938">
    <property type="entry name" value="TRAM"/>
    <property type="match status" value="1"/>
</dbReference>
<keyword evidence="2 9" id="KW-0698">rRNA processing</keyword>
<feature type="binding site" evidence="9 10">
    <location>
        <position position="275"/>
    </location>
    <ligand>
        <name>S-adenosyl-L-methionine</name>
        <dbReference type="ChEBI" id="CHEBI:59789"/>
    </ligand>
</feature>
<dbReference type="RefSeq" id="WP_131259112.1">
    <property type="nucleotide sequence ID" value="NZ_JBHSUS010000001.1"/>
</dbReference>
<dbReference type="PROSITE" id="PS01230">
    <property type="entry name" value="TRMA_1"/>
    <property type="match status" value="1"/>
</dbReference>
<feature type="binding site" evidence="9 10">
    <location>
        <position position="304"/>
    </location>
    <ligand>
        <name>S-adenosyl-L-methionine</name>
        <dbReference type="ChEBI" id="CHEBI:59789"/>
    </ligand>
</feature>
<evidence type="ECO:0000313" key="14">
    <source>
        <dbReference type="Proteomes" id="UP001596364"/>
    </source>
</evidence>
<dbReference type="InterPro" id="IPR010280">
    <property type="entry name" value="U5_MeTrfase_fam"/>
</dbReference>
<dbReference type="SUPFAM" id="SSF50249">
    <property type="entry name" value="Nucleic acid-binding proteins"/>
    <property type="match status" value="1"/>
</dbReference>
<organism evidence="13 14">
    <name type="scientific">Pseudobowmanella zhangzhouensis</name>
    <dbReference type="NCBI Taxonomy" id="1537679"/>
    <lineage>
        <taxon>Bacteria</taxon>
        <taxon>Pseudomonadati</taxon>
        <taxon>Pseudomonadota</taxon>
        <taxon>Gammaproteobacteria</taxon>
        <taxon>Alteromonadales</taxon>
        <taxon>Alteromonadaceae</taxon>
    </lineage>
</organism>
<dbReference type="SUPFAM" id="SSF53335">
    <property type="entry name" value="S-adenosyl-L-methionine-dependent methyltransferases"/>
    <property type="match status" value="1"/>
</dbReference>
<evidence type="ECO:0000256" key="3">
    <source>
        <dbReference type="ARBA" id="ARBA00022603"/>
    </source>
</evidence>
<dbReference type="NCBIfam" id="TIGR00479">
    <property type="entry name" value="rumA"/>
    <property type="match status" value="1"/>
</dbReference>
<keyword evidence="8 9" id="KW-0411">Iron-sulfur</keyword>